<reference evidence="2" key="1">
    <citation type="submission" date="2017-04" db="EMBL/GenBank/DDBJ databases">
        <authorList>
            <person name="Varghese N."/>
            <person name="Submissions S."/>
        </authorList>
    </citation>
    <scope>NUCLEOTIDE SEQUENCE [LARGE SCALE GENOMIC DNA]</scope>
    <source>
        <strain evidence="2">DSM 19835</strain>
    </source>
</reference>
<sequence length="366" mass="43729">MNRIILIGNGFDRSLNMPTSYSHFLDWLMSETLANLLKHPPESYKGDHYQFKVENEIFDITINSATFKWVQTLPLKDFKYRAFMEEIKRLEPQSIFLLKLRPKHGLIYDLFDFYNKNSWVNVEELYFLELLKTKQKDVIELNEYFELIKSKLAEYLKELDFKDNNVSTFSKYRKHFFGPVIKYNSTYQLYEDSNDDPEWYYFVNFNYTQFLSKLLTHTSADLSRRIRVNNIHGEINVSPIIFGYGNETGDEYLRLESQSDEYLENIKSTHYFNSTDYRDLETQLHQPYEVYIYGLSCGLSDNILLKTLMQKSNCKQIRIFYKKSKNNRDNFRNILMNISRALEDKEDMRSKIISKQTNDVIPQLGN</sequence>
<evidence type="ECO:0000313" key="2">
    <source>
        <dbReference type="Proteomes" id="UP000193420"/>
    </source>
</evidence>
<dbReference type="InterPro" id="IPR025935">
    <property type="entry name" value="AbiH"/>
</dbReference>
<protein>
    <submittedName>
        <fullName evidence="1">Bacteriophage abortive infection AbiH</fullName>
    </submittedName>
</protein>
<dbReference type="EMBL" id="FXAO01000010">
    <property type="protein sequence ID" value="SMG49726.1"/>
    <property type="molecule type" value="Genomic_DNA"/>
</dbReference>
<dbReference type="AlphaFoldDB" id="A0A1X7L7A6"/>
<dbReference type="Pfam" id="PF14253">
    <property type="entry name" value="AbiH"/>
    <property type="match status" value="1"/>
</dbReference>
<gene>
    <name evidence="1" type="ORF">SAMN03080602_03867</name>
</gene>
<proteinExistence type="predicted"/>
<organism evidence="1 2">
    <name type="scientific">Arenibacter troitsensis</name>
    <dbReference type="NCBI Taxonomy" id="188872"/>
    <lineage>
        <taxon>Bacteria</taxon>
        <taxon>Pseudomonadati</taxon>
        <taxon>Bacteroidota</taxon>
        <taxon>Flavobacteriia</taxon>
        <taxon>Flavobacteriales</taxon>
        <taxon>Flavobacteriaceae</taxon>
        <taxon>Arenibacter</taxon>
    </lineage>
</organism>
<evidence type="ECO:0000313" key="1">
    <source>
        <dbReference type="EMBL" id="SMG49726.1"/>
    </source>
</evidence>
<accession>A0A1X7L7A6</accession>
<dbReference type="Proteomes" id="UP000193420">
    <property type="component" value="Unassembled WGS sequence"/>
</dbReference>
<dbReference type="OrthoDB" id="5903604at2"/>
<dbReference type="RefSeq" id="WP_085500541.1">
    <property type="nucleotide sequence ID" value="NZ_FXAO01000010.1"/>
</dbReference>
<name>A0A1X7L7A6_9FLAO</name>
<keyword evidence="2" id="KW-1185">Reference proteome</keyword>